<dbReference type="OrthoDB" id="2019149at2759"/>
<name>A0A388LR69_CHABU</name>
<comment type="function">
    <text evidence="8">Acts in the modification of cell walls via demethylesterification of cell wall pectin.</text>
</comment>
<dbReference type="InterPro" id="IPR011050">
    <property type="entry name" value="Pectin_lyase_fold/virulence"/>
</dbReference>
<keyword evidence="4 8" id="KW-0378">Hydrolase</keyword>
<keyword evidence="5 8" id="KW-0063">Aspartyl esterase</keyword>
<dbReference type="PROSITE" id="PS00503">
    <property type="entry name" value="PECTINESTERASE_2"/>
    <property type="match status" value="1"/>
</dbReference>
<dbReference type="GO" id="GO:0030599">
    <property type="term" value="F:pectinesterase activity"/>
    <property type="evidence" value="ECO:0007669"/>
    <property type="project" value="UniProtKB-UniRule"/>
</dbReference>
<dbReference type="InterPro" id="IPR000070">
    <property type="entry name" value="Pectinesterase_cat"/>
</dbReference>
<evidence type="ECO:0000313" key="12">
    <source>
        <dbReference type="Proteomes" id="UP000265515"/>
    </source>
</evidence>
<evidence type="ECO:0000313" key="11">
    <source>
        <dbReference type="EMBL" id="GBG84826.1"/>
    </source>
</evidence>
<dbReference type="UniPathway" id="UPA00545">
    <property type="reaction ID" value="UER00823"/>
</dbReference>
<dbReference type="PANTHER" id="PTHR31321:SF57">
    <property type="entry name" value="PECTINESTERASE 53-RELATED"/>
    <property type="match status" value="1"/>
</dbReference>
<comment type="similarity">
    <text evidence="2">Belongs to the pectinesterase family.</text>
</comment>
<dbReference type="InterPro" id="IPR018040">
    <property type="entry name" value="Pectinesterase_Tyr_AS"/>
</dbReference>
<keyword evidence="8" id="KW-0964">Secreted</keyword>
<keyword evidence="12" id="KW-1185">Reference proteome</keyword>
<sequence>MALSRLRVWAITATAVWLSLLAMDSKSWRVSAQTTAVISASPLTAEEAELVSAYSPPSPDEVTLFDSWLSQDRSTSSPPVPPQILALFGGPGDTGVTSATPGVVAVGRGAGGQVVMTGGGRRRRRRRSRSLLTVEPALDGDQLLAPPHPSSPLGGRRELQQSASSPSPAPGNTTGTSNAPDSSGNAGPPPPPPPPSSSSPPPSSSSSSTPGVDAVVAKDGSGQFTTVQAAVNNAPGNKRYVVFVKRGTYVEKVLVDKAYVTLRGEGPYLTTLTYSDTNAATGSTSASASVSVTGNFFSAEDIEFANGAPRPDTSSVTGQAVAIRITGDQAAFYNCRFIGYQDTLYSLQGRHYFKQCYIRGSVDFIFGDGTAMFLDSDLFADVIDKGGYLTAQNRGTAKSTTGFVFLRCKVNGNGLVYLGRPWGKAARTVFAYTYLSEVVQPAGWDTWGKTVPKKMTVFYGEYKNTGPGAEISRRVKWSRQLTAAQAKQFLTVDFIDGKSWIPKSGLQGLTDKE</sequence>
<feature type="compositionally biased region" description="Basic residues" evidence="9">
    <location>
        <begin position="120"/>
        <end position="129"/>
    </location>
</feature>
<evidence type="ECO:0000256" key="8">
    <source>
        <dbReference type="RuleBase" id="RU000589"/>
    </source>
</evidence>
<feature type="chain" id="PRO_5017102044" description="Pectinesterase" evidence="8">
    <location>
        <begin position="33"/>
        <end position="513"/>
    </location>
</feature>
<dbReference type="STRING" id="69332.A0A388LR69"/>
<feature type="active site" evidence="7">
    <location>
        <position position="363"/>
    </location>
</feature>
<dbReference type="EC" id="3.1.1.11" evidence="3 8"/>
<dbReference type="Pfam" id="PF01095">
    <property type="entry name" value="Pectinesterase"/>
    <property type="match status" value="1"/>
</dbReference>
<keyword evidence="8" id="KW-0134">Cell wall</keyword>
<dbReference type="SUPFAM" id="SSF51126">
    <property type="entry name" value="Pectin lyase-like"/>
    <property type="match status" value="1"/>
</dbReference>
<dbReference type="InterPro" id="IPR033131">
    <property type="entry name" value="Pectinesterase_Asp_AS"/>
</dbReference>
<comment type="pathway">
    <text evidence="1 8">Glycan metabolism; pectin degradation; 2-dehydro-3-deoxy-D-gluconate from pectin: step 1/5.</text>
</comment>
<dbReference type="InterPro" id="IPR012334">
    <property type="entry name" value="Pectin_lyas_fold"/>
</dbReference>
<dbReference type="OMA" id="KQCYIRG"/>
<dbReference type="PROSITE" id="PS00800">
    <property type="entry name" value="PECTINESTERASE_1"/>
    <property type="match status" value="1"/>
</dbReference>
<organism evidence="11 12">
    <name type="scientific">Chara braunii</name>
    <name type="common">Braun's stonewort</name>
    <dbReference type="NCBI Taxonomy" id="69332"/>
    <lineage>
        <taxon>Eukaryota</taxon>
        <taxon>Viridiplantae</taxon>
        <taxon>Streptophyta</taxon>
        <taxon>Charophyceae</taxon>
        <taxon>Charales</taxon>
        <taxon>Characeae</taxon>
        <taxon>Chara</taxon>
    </lineage>
</organism>
<feature type="compositionally biased region" description="Low complexity" evidence="9">
    <location>
        <begin position="162"/>
        <end position="177"/>
    </location>
</feature>
<accession>A0A388LR69</accession>
<keyword evidence="8" id="KW-0961">Cell wall biogenesis/degradation</keyword>
<feature type="region of interest" description="Disordered" evidence="9">
    <location>
        <begin position="110"/>
        <end position="216"/>
    </location>
</feature>
<comment type="subcellular location">
    <subcellularLocation>
        <location evidence="8">Secreted</location>
        <location evidence="8">Cell wall</location>
    </subcellularLocation>
</comment>
<evidence type="ECO:0000256" key="9">
    <source>
        <dbReference type="SAM" id="MobiDB-lite"/>
    </source>
</evidence>
<evidence type="ECO:0000256" key="2">
    <source>
        <dbReference type="ARBA" id="ARBA00008891"/>
    </source>
</evidence>
<dbReference type="GO" id="GO:0045490">
    <property type="term" value="P:pectin catabolic process"/>
    <property type="evidence" value="ECO:0007669"/>
    <property type="project" value="UniProtKB-UniRule"/>
</dbReference>
<comment type="catalytic activity">
    <reaction evidence="6 8">
        <text>[(1-&gt;4)-alpha-D-galacturonosyl methyl ester](n) + n H2O = [(1-&gt;4)-alpha-D-galacturonosyl](n) + n methanol + n H(+)</text>
        <dbReference type="Rhea" id="RHEA:22380"/>
        <dbReference type="Rhea" id="RHEA-COMP:14570"/>
        <dbReference type="Rhea" id="RHEA-COMP:14573"/>
        <dbReference type="ChEBI" id="CHEBI:15377"/>
        <dbReference type="ChEBI" id="CHEBI:15378"/>
        <dbReference type="ChEBI" id="CHEBI:17790"/>
        <dbReference type="ChEBI" id="CHEBI:140522"/>
        <dbReference type="ChEBI" id="CHEBI:140523"/>
        <dbReference type="EC" id="3.1.1.11"/>
    </reaction>
</comment>
<keyword evidence="8" id="KW-0732">Signal</keyword>
<evidence type="ECO:0000259" key="10">
    <source>
        <dbReference type="Pfam" id="PF01095"/>
    </source>
</evidence>
<evidence type="ECO:0000256" key="5">
    <source>
        <dbReference type="ARBA" id="ARBA00023085"/>
    </source>
</evidence>
<comment type="caution">
    <text evidence="11">The sequence shown here is derived from an EMBL/GenBank/DDBJ whole genome shotgun (WGS) entry which is preliminary data.</text>
</comment>
<evidence type="ECO:0000256" key="4">
    <source>
        <dbReference type="ARBA" id="ARBA00022801"/>
    </source>
</evidence>
<protein>
    <recommendedName>
        <fullName evidence="3 8">Pectinesterase</fullName>
        <ecNumber evidence="3 8">3.1.1.11</ecNumber>
    </recommendedName>
</protein>
<dbReference type="EMBL" id="BFEA01000492">
    <property type="protein sequence ID" value="GBG84826.1"/>
    <property type="molecule type" value="Genomic_DNA"/>
</dbReference>
<dbReference type="AlphaFoldDB" id="A0A388LR69"/>
<evidence type="ECO:0000256" key="7">
    <source>
        <dbReference type="PROSITE-ProRule" id="PRU10040"/>
    </source>
</evidence>
<reference evidence="11 12" key="1">
    <citation type="journal article" date="2018" name="Cell">
        <title>The Chara Genome: Secondary Complexity and Implications for Plant Terrestrialization.</title>
        <authorList>
            <person name="Nishiyama T."/>
            <person name="Sakayama H."/>
            <person name="Vries J.D."/>
            <person name="Buschmann H."/>
            <person name="Saint-Marcoux D."/>
            <person name="Ullrich K.K."/>
            <person name="Haas F.B."/>
            <person name="Vanderstraeten L."/>
            <person name="Becker D."/>
            <person name="Lang D."/>
            <person name="Vosolsobe S."/>
            <person name="Rombauts S."/>
            <person name="Wilhelmsson P.K.I."/>
            <person name="Janitza P."/>
            <person name="Kern R."/>
            <person name="Heyl A."/>
            <person name="Rumpler F."/>
            <person name="Villalobos L.I.A.C."/>
            <person name="Clay J.M."/>
            <person name="Skokan R."/>
            <person name="Toyoda A."/>
            <person name="Suzuki Y."/>
            <person name="Kagoshima H."/>
            <person name="Schijlen E."/>
            <person name="Tajeshwar N."/>
            <person name="Catarino B."/>
            <person name="Hetherington A.J."/>
            <person name="Saltykova A."/>
            <person name="Bonnot C."/>
            <person name="Breuninger H."/>
            <person name="Symeonidi A."/>
            <person name="Radhakrishnan G.V."/>
            <person name="Van Nieuwerburgh F."/>
            <person name="Deforce D."/>
            <person name="Chang C."/>
            <person name="Karol K.G."/>
            <person name="Hedrich R."/>
            <person name="Ulvskov P."/>
            <person name="Glockner G."/>
            <person name="Delwiche C.F."/>
            <person name="Petrasek J."/>
            <person name="Van de Peer Y."/>
            <person name="Friml J."/>
            <person name="Beilby M."/>
            <person name="Dolan L."/>
            <person name="Kohara Y."/>
            <person name="Sugano S."/>
            <person name="Fujiyama A."/>
            <person name="Delaux P.-M."/>
            <person name="Quint M."/>
            <person name="TheiBen G."/>
            <person name="Hagemann M."/>
            <person name="Harholt J."/>
            <person name="Dunand C."/>
            <person name="Zachgo S."/>
            <person name="Langdale J."/>
            <person name="Maumus F."/>
            <person name="Straeten D.V.D."/>
            <person name="Gould S.B."/>
            <person name="Rensing S.A."/>
        </authorList>
    </citation>
    <scope>NUCLEOTIDE SEQUENCE [LARGE SCALE GENOMIC DNA]</scope>
    <source>
        <strain evidence="11 12">S276</strain>
    </source>
</reference>
<evidence type="ECO:0000256" key="3">
    <source>
        <dbReference type="ARBA" id="ARBA00013229"/>
    </source>
</evidence>
<gene>
    <name evidence="11" type="ORF">CBR_g39202</name>
</gene>
<dbReference type="PANTHER" id="PTHR31321">
    <property type="entry name" value="ACYL-COA THIOESTER HYDROLASE YBHC-RELATED"/>
    <property type="match status" value="1"/>
</dbReference>
<dbReference type="Proteomes" id="UP000265515">
    <property type="component" value="Unassembled WGS sequence"/>
</dbReference>
<proteinExistence type="inferred from homology"/>
<evidence type="ECO:0000256" key="1">
    <source>
        <dbReference type="ARBA" id="ARBA00005184"/>
    </source>
</evidence>
<dbReference type="Gramene" id="GBG84826">
    <property type="protein sequence ID" value="GBG84826"/>
    <property type="gene ID" value="CBR_g39202"/>
</dbReference>
<feature type="domain" description="Pectinesterase catalytic" evidence="10">
    <location>
        <begin position="213"/>
        <end position="497"/>
    </location>
</feature>
<feature type="signal peptide" evidence="8">
    <location>
        <begin position="1"/>
        <end position="32"/>
    </location>
</feature>
<dbReference type="GO" id="GO:0042545">
    <property type="term" value="P:cell wall modification"/>
    <property type="evidence" value="ECO:0007669"/>
    <property type="project" value="UniProtKB-UniRule"/>
</dbReference>
<dbReference type="Gene3D" id="2.160.20.10">
    <property type="entry name" value="Single-stranded right-handed beta-helix, Pectin lyase-like"/>
    <property type="match status" value="1"/>
</dbReference>
<evidence type="ECO:0000256" key="6">
    <source>
        <dbReference type="ARBA" id="ARBA00047928"/>
    </source>
</evidence>
<feature type="compositionally biased region" description="Pro residues" evidence="9">
    <location>
        <begin position="187"/>
        <end position="203"/>
    </location>
</feature>